<dbReference type="GO" id="GO:0070475">
    <property type="term" value="P:rRNA base methylation"/>
    <property type="evidence" value="ECO:0007669"/>
    <property type="project" value="UniProtKB-UniRule"/>
</dbReference>
<evidence type="ECO:0000313" key="7">
    <source>
        <dbReference type="EMBL" id="OGF74573.1"/>
    </source>
</evidence>
<dbReference type="Pfam" id="PF01795">
    <property type="entry name" value="Methyltransf_5"/>
    <property type="match status" value="1"/>
</dbReference>
<feature type="binding site" evidence="6">
    <location>
        <position position="111"/>
    </location>
    <ligand>
        <name>S-adenosyl-L-methionine</name>
        <dbReference type="ChEBI" id="CHEBI:59789"/>
    </ligand>
</feature>
<evidence type="ECO:0000256" key="2">
    <source>
        <dbReference type="ARBA" id="ARBA00022552"/>
    </source>
</evidence>
<dbReference type="InterPro" id="IPR029063">
    <property type="entry name" value="SAM-dependent_MTases_sf"/>
</dbReference>
<dbReference type="HAMAP" id="MF_01007">
    <property type="entry name" value="16SrRNA_methyltr_H"/>
    <property type="match status" value="1"/>
</dbReference>
<dbReference type="NCBIfam" id="TIGR00006">
    <property type="entry name" value="16S rRNA (cytosine(1402)-N(4))-methyltransferase RsmH"/>
    <property type="match status" value="1"/>
</dbReference>
<dbReference type="STRING" id="1798338.A3J56_01325"/>
<accession>A0A1F5WG14</accession>
<dbReference type="GO" id="GO:0071424">
    <property type="term" value="F:rRNA (cytosine-N4-)-methyltransferase activity"/>
    <property type="evidence" value="ECO:0007669"/>
    <property type="project" value="UniProtKB-UniRule"/>
</dbReference>
<proteinExistence type="inferred from homology"/>
<evidence type="ECO:0000256" key="3">
    <source>
        <dbReference type="ARBA" id="ARBA00022603"/>
    </source>
</evidence>
<dbReference type="SUPFAM" id="SSF53335">
    <property type="entry name" value="S-adenosyl-L-methionine-dependent methyltransferases"/>
    <property type="match status" value="1"/>
</dbReference>
<keyword evidence="6" id="KW-0963">Cytoplasm</keyword>
<dbReference type="SUPFAM" id="SSF81799">
    <property type="entry name" value="Putative methyltransferase TM0872, insert domain"/>
    <property type="match status" value="1"/>
</dbReference>
<dbReference type="InterPro" id="IPR002903">
    <property type="entry name" value="RsmH"/>
</dbReference>
<evidence type="ECO:0000313" key="8">
    <source>
        <dbReference type="Proteomes" id="UP000178406"/>
    </source>
</evidence>
<evidence type="ECO:0000256" key="4">
    <source>
        <dbReference type="ARBA" id="ARBA00022679"/>
    </source>
</evidence>
<feature type="binding site" evidence="6">
    <location>
        <begin position="33"/>
        <end position="35"/>
    </location>
    <ligand>
        <name>S-adenosyl-L-methionine</name>
        <dbReference type="ChEBI" id="CHEBI:59789"/>
    </ligand>
</feature>
<comment type="function">
    <text evidence="6">Specifically methylates the N4 position of cytidine in position 1402 (C1402) of 16S rRNA.</text>
</comment>
<organism evidence="7 8">
    <name type="scientific">Candidatus Giovannonibacteria bacterium RIFCSPHIGHO2_02_FULL_46_20</name>
    <dbReference type="NCBI Taxonomy" id="1798338"/>
    <lineage>
        <taxon>Bacteria</taxon>
        <taxon>Candidatus Giovannoniibacteriota</taxon>
    </lineage>
</organism>
<keyword evidence="2 6" id="KW-0698">rRNA processing</keyword>
<dbReference type="Gene3D" id="3.40.50.150">
    <property type="entry name" value="Vaccinia Virus protein VP39"/>
    <property type="match status" value="1"/>
</dbReference>
<keyword evidence="4 6" id="KW-0808">Transferase</keyword>
<reference evidence="7 8" key="1">
    <citation type="journal article" date="2016" name="Nat. Commun.">
        <title>Thousands of microbial genomes shed light on interconnected biogeochemical processes in an aquifer system.</title>
        <authorList>
            <person name="Anantharaman K."/>
            <person name="Brown C.T."/>
            <person name="Hug L.A."/>
            <person name="Sharon I."/>
            <person name="Castelle C.J."/>
            <person name="Probst A.J."/>
            <person name="Thomas B.C."/>
            <person name="Singh A."/>
            <person name="Wilkins M.J."/>
            <person name="Karaoz U."/>
            <person name="Brodie E.L."/>
            <person name="Williams K.H."/>
            <person name="Hubbard S.S."/>
            <person name="Banfield J.F."/>
        </authorList>
    </citation>
    <scope>NUCLEOTIDE SEQUENCE [LARGE SCALE GENOMIC DNA]</scope>
</reference>
<dbReference type="GO" id="GO:0005737">
    <property type="term" value="C:cytoplasm"/>
    <property type="evidence" value="ECO:0007669"/>
    <property type="project" value="UniProtKB-SubCell"/>
</dbReference>
<comment type="similarity">
    <text evidence="1 6">Belongs to the methyltransferase superfamily. RsmH family.</text>
</comment>
<evidence type="ECO:0000256" key="5">
    <source>
        <dbReference type="ARBA" id="ARBA00022691"/>
    </source>
</evidence>
<dbReference type="EMBL" id="MFHQ01000014">
    <property type="protein sequence ID" value="OGF74573.1"/>
    <property type="molecule type" value="Genomic_DNA"/>
</dbReference>
<protein>
    <recommendedName>
        <fullName evidence="6">Ribosomal RNA small subunit methyltransferase H</fullName>
        <ecNumber evidence="6">2.1.1.199</ecNumber>
    </recommendedName>
    <alternativeName>
        <fullName evidence="6">16S rRNA m(4)C1402 methyltransferase</fullName>
    </alternativeName>
    <alternativeName>
        <fullName evidence="6">rRNA (cytosine-N(4)-)-methyltransferase RsmH</fullName>
    </alternativeName>
</protein>
<dbReference type="Proteomes" id="UP000178406">
    <property type="component" value="Unassembled WGS sequence"/>
</dbReference>
<keyword evidence="5 6" id="KW-0949">S-adenosyl-L-methionine</keyword>
<evidence type="ECO:0000256" key="6">
    <source>
        <dbReference type="HAMAP-Rule" id="MF_01007"/>
    </source>
</evidence>
<dbReference type="InterPro" id="IPR023397">
    <property type="entry name" value="SAM-dep_MeTrfase_MraW_recog"/>
</dbReference>
<dbReference type="AlphaFoldDB" id="A0A1F5WG14"/>
<gene>
    <name evidence="6" type="primary">rsmH</name>
    <name evidence="7" type="ORF">A3J56_01325</name>
</gene>
<evidence type="ECO:0000256" key="1">
    <source>
        <dbReference type="ARBA" id="ARBA00010396"/>
    </source>
</evidence>
<name>A0A1F5WG14_9BACT</name>
<dbReference type="EC" id="2.1.1.199" evidence="6"/>
<dbReference type="PANTHER" id="PTHR11265:SF0">
    <property type="entry name" value="12S RRNA N4-METHYLCYTIDINE METHYLTRANSFERASE"/>
    <property type="match status" value="1"/>
</dbReference>
<sequence length="299" mass="33133">MNARHIPVLVSEVQALLHVQPGDTVIDATLDGGGHAEFLLQAVAPKGKILGIEQDADMVNFIKERIRNAGGIWKNLFVHHGNFRAMTSIVSSHGIHHAAGILFDLGVSRWHFVESKRGFSFHGVDEPLSMALRSNSAISAADILNSASEKELENIIWKYGEERRSRQIAKAIVLFRRKKRFATVGDLLAALDVVLKKSRRGKAHPATKTFQALRIFVNDECGALRDGLVGAWKVLRSGGRLVVISYHSLEDRAVKQMFRAWSREGTGNLLTKKPITPSREEILKNASARSAKLRAIKKL</sequence>
<feature type="binding site" evidence="6">
    <location>
        <position position="104"/>
    </location>
    <ligand>
        <name>S-adenosyl-L-methionine</name>
        <dbReference type="ChEBI" id="CHEBI:59789"/>
    </ligand>
</feature>
<dbReference type="PANTHER" id="PTHR11265">
    <property type="entry name" value="S-ADENOSYL-METHYLTRANSFERASE MRAW"/>
    <property type="match status" value="1"/>
</dbReference>
<dbReference type="PIRSF" id="PIRSF004486">
    <property type="entry name" value="MraW"/>
    <property type="match status" value="1"/>
</dbReference>
<keyword evidence="3 6" id="KW-0489">Methyltransferase</keyword>
<dbReference type="Gene3D" id="1.10.150.170">
    <property type="entry name" value="Putative methyltransferase TM0872, insert domain"/>
    <property type="match status" value="1"/>
</dbReference>
<comment type="caution">
    <text evidence="7">The sequence shown here is derived from an EMBL/GenBank/DDBJ whole genome shotgun (WGS) entry which is preliminary data.</text>
</comment>
<feature type="binding site" evidence="6">
    <location>
        <position position="53"/>
    </location>
    <ligand>
        <name>S-adenosyl-L-methionine</name>
        <dbReference type="ChEBI" id="CHEBI:59789"/>
    </ligand>
</feature>
<comment type="catalytic activity">
    <reaction evidence="6">
        <text>cytidine(1402) in 16S rRNA + S-adenosyl-L-methionine = N(4)-methylcytidine(1402) in 16S rRNA + S-adenosyl-L-homocysteine + H(+)</text>
        <dbReference type="Rhea" id="RHEA:42928"/>
        <dbReference type="Rhea" id="RHEA-COMP:10286"/>
        <dbReference type="Rhea" id="RHEA-COMP:10287"/>
        <dbReference type="ChEBI" id="CHEBI:15378"/>
        <dbReference type="ChEBI" id="CHEBI:57856"/>
        <dbReference type="ChEBI" id="CHEBI:59789"/>
        <dbReference type="ChEBI" id="CHEBI:74506"/>
        <dbReference type="ChEBI" id="CHEBI:82748"/>
        <dbReference type="EC" id="2.1.1.199"/>
    </reaction>
</comment>
<comment type="subcellular location">
    <subcellularLocation>
        <location evidence="6">Cytoplasm</location>
    </subcellularLocation>
</comment>
<feature type="binding site" evidence="6">
    <location>
        <position position="83"/>
    </location>
    <ligand>
        <name>S-adenosyl-L-methionine</name>
        <dbReference type="ChEBI" id="CHEBI:59789"/>
    </ligand>
</feature>